<dbReference type="GeneID" id="13301737"/>
<gene>
    <name evidence="1" type="ORF">PFDSM3638_05680</name>
</gene>
<dbReference type="AlphaFoldDB" id="A0A5C0XR98"/>
<evidence type="ECO:0000313" key="2">
    <source>
        <dbReference type="Proteomes" id="UP000324354"/>
    </source>
</evidence>
<dbReference type="Proteomes" id="UP000324354">
    <property type="component" value="Chromosome"/>
</dbReference>
<dbReference type="GeneID" id="41712942"/>
<evidence type="ECO:0000313" key="1">
    <source>
        <dbReference type="EMBL" id="QEK78788.1"/>
    </source>
</evidence>
<protein>
    <submittedName>
        <fullName evidence="1">Uncharacterized protein</fullName>
    </submittedName>
</protein>
<name>A0A5C0XR98_PYRFU</name>
<proteinExistence type="predicted"/>
<dbReference type="RefSeq" id="WP_011012273.1">
    <property type="nucleotide sequence ID" value="NC_003413.1"/>
</dbReference>
<accession>A0A5C0XR98</accession>
<organism evidence="1 2">
    <name type="scientific">Pyrococcus furiosus (strain ATCC 43587 / DSM 3638 / JCM 8422 / Vc1)</name>
    <dbReference type="NCBI Taxonomy" id="186497"/>
    <lineage>
        <taxon>Archaea</taxon>
        <taxon>Methanobacteriati</taxon>
        <taxon>Methanobacteriota</taxon>
        <taxon>Thermococci</taxon>
        <taxon>Thermococcales</taxon>
        <taxon>Thermococcaceae</taxon>
        <taxon>Pyrococcus</taxon>
    </lineage>
</organism>
<sequence length="68" mass="8139">MEVKLLLQRLNVVRRRKEILLLEEARLTRLMRQKKLPNPNVIRILKKEKELILREEAKIIRALKQAGS</sequence>
<dbReference type="EMBL" id="CP023154">
    <property type="protein sequence ID" value="QEK78788.1"/>
    <property type="molecule type" value="Genomic_DNA"/>
</dbReference>
<reference evidence="1 2" key="1">
    <citation type="submission" date="2017-08" db="EMBL/GenBank/DDBJ databases">
        <title>Resequencing and Reannotation of the genome of Pyrococcus furiosus type strain DSM3638.</title>
        <authorList>
            <person name="Reichelt R.M."/>
            <person name="Bunk B."/>
        </authorList>
    </citation>
    <scope>NUCLEOTIDE SEQUENCE [LARGE SCALE GENOMIC DNA]</scope>
    <source>
        <strain evidence="1 2">DSM 3638</strain>
    </source>
</reference>